<dbReference type="PANTHER" id="PTHR13486">
    <property type="entry name" value="TELOMERE LENGTH AND SILENCING PROTEIN 1 TLS1 FAMILY MEMBER"/>
    <property type="match status" value="1"/>
</dbReference>
<evidence type="ECO:0000313" key="5">
    <source>
        <dbReference type="EMBL" id="CCU76298.1"/>
    </source>
</evidence>
<feature type="region of interest" description="Disordered" evidence="4">
    <location>
        <begin position="164"/>
        <end position="200"/>
    </location>
</feature>
<keyword evidence="3" id="KW-0539">Nucleus</keyword>
<dbReference type="PANTHER" id="PTHR13486:SF2">
    <property type="entry name" value="SPLICING FACTOR C9ORF78"/>
    <property type="match status" value="1"/>
</dbReference>
<dbReference type="OrthoDB" id="5627at2759"/>
<dbReference type="InterPro" id="IPR010756">
    <property type="entry name" value="Tls1-like"/>
</dbReference>
<reference evidence="5 6" key="1">
    <citation type="journal article" date="2010" name="Science">
        <title>Genome expansion and gene loss in powdery mildew fungi reveal tradeoffs in extreme parasitism.</title>
        <authorList>
            <person name="Spanu P.D."/>
            <person name="Abbott J.C."/>
            <person name="Amselem J."/>
            <person name="Burgis T.A."/>
            <person name="Soanes D.M."/>
            <person name="Stueber K."/>
            <person name="Ver Loren van Themaat E."/>
            <person name="Brown J.K.M."/>
            <person name="Butcher S.A."/>
            <person name="Gurr S.J."/>
            <person name="Lebrun M.-H."/>
            <person name="Ridout C.J."/>
            <person name="Schulze-Lefert P."/>
            <person name="Talbot N.J."/>
            <person name="Ahmadinejad N."/>
            <person name="Ametz C."/>
            <person name="Barton G.R."/>
            <person name="Benjdia M."/>
            <person name="Bidzinski P."/>
            <person name="Bindschedler L.V."/>
            <person name="Both M."/>
            <person name="Brewer M.T."/>
            <person name="Cadle-Davidson L."/>
            <person name="Cadle-Davidson M.M."/>
            <person name="Collemare J."/>
            <person name="Cramer R."/>
            <person name="Frenkel O."/>
            <person name="Godfrey D."/>
            <person name="Harriman J."/>
            <person name="Hoede C."/>
            <person name="King B.C."/>
            <person name="Klages S."/>
            <person name="Kleemann J."/>
            <person name="Knoll D."/>
            <person name="Koti P.S."/>
            <person name="Kreplak J."/>
            <person name="Lopez-Ruiz F.J."/>
            <person name="Lu X."/>
            <person name="Maekawa T."/>
            <person name="Mahanil S."/>
            <person name="Micali C."/>
            <person name="Milgroom M.G."/>
            <person name="Montana G."/>
            <person name="Noir S."/>
            <person name="O'Connell R.J."/>
            <person name="Oberhaensli S."/>
            <person name="Parlange F."/>
            <person name="Pedersen C."/>
            <person name="Quesneville H."/>
            <person name="Reinhardt R."/>
            <person name="Rott M."/>
            <person name="Sacristan S."/>
            <person name="Schmidt S.M."/>
            <person name="Schoen M."/>
            <person name="Skamnioti P."/>
            <person name="Sommer H."/>
            <person name="Stephens A."/>
            <person name="Takahara H."/>
            <person name="Thordal-Christensen H."/>
            <person name="Vigouroux M."/>
            <person name="Wessling R."/>
            <person name="Wicker T."/>
            <person name="Panstruga R."/>
        </authorList>
    </citation>
    <scope>NUCLEOTIDE SEQUENCE [LARGE SCALE GENOMIC DNA]</scope>
    <source>
        <strain evidence="5">DH14</strain>
    </source>
</reference>
<dbReference type="eggNOG" id="ENOG502S5M8">
    <property type="taxonomic scope" value="Eukaryota"/>
</dbReference>
<dbReference type="GO" id="GO:0005681">
    <property type="term" value="C:spliceosomal complex"/>
    <property type="evidence" value="ECO:0007669"/>
    <property type="project" value="TreeGrafter"/>
</dbReference>
<dbReference type="EMBL" id="CAUH01002323">
    <property type="protein sequence ID" value="CCU76298.1"/>
    <property type="molecule type" value="Genomic_DNA"/>
</dbReference>
<feature type="region of interest" description="Disordered" evidence="4">
    <location>
        <begin position="23"/>
        <end position="46"/>
    </location>
</feature>
<evidence type="ECO:0000313" key="6">
    <source>
        <dbReference type="Proteomes" id="UP000015441"/>
    </source>
</evidence>
<dbReference type="GO" id="GO:0000398">
    <property type="term" value="P:mRNA splicing, via spliceosome"/>
    <property type="evidence" value="ECO:0007669"/>
    <property type="project" value="TreeGrafter"/>
</dbReference>
<gene>
    <name evidence="5" type="ORF">BGHDH14_bgh02417</name>
</gene>
<organism evidence="5 6">
    <name type="scientific">Blumeria graminis f. sp. hordei (strain DH14)</name>
    <name type="common">Barley powdery mildew</name>
    <name type="synonym">Oidium monilioides f. sp. hordei</name>
    <dbReference type="NCBI Taxonomy" id="546991"/>
    <lineage>
        <taxon>Eukaryota</taxon>
        <taxon>Fungi</taxon>
        <taxon>Dikarya</taxon>
        <taxon>Ascomycota</taxon>
        <taxon>Pezizomycotina</taxon>
        <taxon>Leotiomycetes</taxon>
        <taxon>Erysiphales</taxon>
        <taxon>Erysiphaceae</taxon>
        <taxon>Blumeria</taxon>
        <taxon>Blumeria hordei</taxon>
    </lineage>
</organism>
<protein>
    <submittedName>
        <fullName evidence="5">Uncharacterized protein</fullName>
    </submittedName>
</protein>
<dbReference type="AlphaFoldDB" id="N1JEU8"/>
<name>N1JEU8_BLUG1</name>
<dbReference type="Proteomes" id="UP000015441">
    <property type="component" value="Unassembled WGS sequence"/>
</dbReference>
<comment type="subcellular location">
    <subcellularLocation>
        <location evidence="1">Nucleus</location>
    </subcellularLocation>
</comment>
<dbReference type="Pfam" id="PF07052">
    <property type="entry name" value="Hep_59"/>
    <property type="match status" value="1"/>
</dbReference>
<comment type="similarity">
    <text evidence="2">Belongs to the TLS1 family.</text>
</comment>
<comment type="caution">
    <text evidence="5">The sequence shown here is derived from an EMBL/GenBank/DDBJ whole genome shotgun (WGS) entry which is preliminary data.</text>
</comment>
<feature type="region of interest" description="Disordered" evidence="4">
    <location>
        <begin position="331"/>
        <end position="365"/>
    </location>
</feature>
<evidence type="ECO:0000256" key="2">
    <source>
        <dbReference type="ARBA" id="ARBA00007643"/>
    </source>
</evidence>
<evidence type="ECO:0000256" key="4">
    <source>
        <dbReference type="SAM" id="MobiDB-lite"/>
    </source>
</evidence>
<proteinExistence type="inferred from homology"/>
<dbReference type="InParanoid" id="N1JEU8"/>
<evidence type="ECO:0000256" key="3">
    <source>
        <dbReference type="ARBA" id="ARBA00023242"/>
    </source>
</evidence>
<evidence type="ECO:0000256" key="1">
    <source>
        <dbReference type="ARBA" id="ARBA00004123"/>
    </source>
</evidence>
<feature type="compositionally biased region" description="Polar residues" evidence="4">
    <location>
        <begin position="164"/>
        <end position="192"/>
    </location>
</feature>
<accession>N1JEU8</accession>
<keyword evidence="6" id="KW-1185">Reference proteome</keyword>
<sequence>MESLPIDVVPIFRAAKRYKVYRQRQTPNDDDANATVGQNEDNLVSPGVLQGRENKEIGSEVGTETAAVEETTQNAAILMRQRRKTRRTGGVEFKAEVTGPRPLDFEAQIGVLDEPELSLSQGNIPTKPRCFARQTGAVGDVNRHMMAYVDSELARLRAESLQAHSNLSKESVPSSRPSDHISQLVTNKSTGVKNDRQSHRQPATIGMLQEIDLGAEVRERNVKMTERARRRLDGEIIEEEDERDPGGRERKGISLIGAGKSGKSWWALKRRRSDDIKRDQLVDQVLRENRLEIYDESSIESLTVDDNQAADDRIAEAFRREFLDTVSAARQRKKSAQAQPQARGTIGKKEEILKGPKLGGSRSARAAVRETLLKIAKK</sequence>
<dbReference type="HOGENOM" id="CLU_047429_0_0_1"/>